<evidence type="ECO:0000313" key="1">
    <source>
        <dbReference type="EMBL" id="MBE7323851.1"/>
    </source>
</evidence>
<keyword evidence="2" id="KW-1185">Reference proteome</keyword>
<dbReference type="RefSeq" id="WP_193637174.1">
    <property type="nucleotide sequence ID" value="NZ_JADCSA010000003.1"/>
</dbReference>
<dbReference type="EMBL" id="JADCSA010000003">
    <property type="protein sequence ID" value="MBE7323851.1"/>
    <property type="molecule type" value="Genomic_DNA"/>
</dbReference>
<name>A0ABR9RQK3_9ACTN</name>
<proteinExistence type="predicted"/>
<evidence type="ECO:0000313" key="2">
    <source>
        <dbReference type="Proteomes" id="UP000756387"/>
    </source>
</evidence>
<comment type="caution">
    <text evidence="1">The sequence shown here is derived from an EMBL/GenBank/DDBJ whole genome shotgun (WGS) entry which is preliminary data.</text>
</comment>
<organism evidence="1 2">
    <name type="scientific">Nocardioides malaquae</name>
    <dbReference type="NCBI Taxonomy" id="2773426"/>
    <lineage>
        <taxon>Bacteria</taxon>
        <taxon>Bacillati</taxon>
        <taxon>Actinomycetota</taxon>
        <taxon>Actinomycetes</taxon>
        <taxon>Propionibacteriales</taxon>
        <taxon>Nocardioidaceae</taxon>
        <taxon>Nocardioides</taxon>
    </lineage>
</organism>
<reference evidence="1 2" key="1">
    <citation type="submission" date="2020-10" db="EMBL/GenBank/DDBJ databases">
        <title>Nocardioides sp. isolated from sludge.</title>
        <authorList>
            <person name="Zhang X."/>
        </authorList>
    </citation>
    <scope>NUCLEOTIDE SEQUENCE [LARGE SCALE GENOMIC DNA]</scope>
    <source>
        <strain evidence="1 2">Y6</strain>
    </source>
</reference>
<sequence length="375" mass="41741">MDQPSAEPGHEPAPPATGVHLERVEEHGAAVDALAGALGGRADLTDLVGDLKFTATESRWGRLAGRAVRRAIALDPHDQRDRVWWPQGVTTSADADPSGRVAGRRLVVLTWYAKAVDGVRRGSRLTFFDLDTLRYRHVLLVEPRLDDEGRLGLESVRIHAGGIVWAGGWLHVAATARGFLSFRVDDLLRVPDDNARPDEIGVSDLDGVPRVASFGHHYVLPVRTVHRARTDEGHEPLRYSFLSLDRSTSPPSLLAGEYARGRQSARLAHFDLDPTSWLPVTDERSVARPVVEDARTLQMQGAVVARGRHHVTTSRGPWLPGSVRTGRPDRLRAHHFAVPMGPEDLTYVPQTDALWTVTEHPRRRWLVEMRRSWFD</sequence>
<dbReference type="Proteomes" id="UP000756387">
    <property type="component" value="Unassembled WGS sequence"/>
</dbReference>
<gene>
    <name evidence="1" type="ORF">IEQ44_04205</name>
</gene>
<protein>
    <submittedName>
        <fullName evidence="1">Uncharacterized protein</fullName>
    </submittedName>
</protein>
<accession>A0ABR9RQK3</accession>